<keyword evidence="2" id="KW-0732">Signal</keyword>
<evidence type="ECO:0000313" key="3">
    <source>
        <dbReference type="EMBL" id="OGE84496.1"/>
    </source>
</evidence>
<organism evidence="3 4">
    <name type="scientific">Candidatus Doudnabacteria bacterium RIFCSPHIGHO2_01_FULL_49_9</name>
    <dbReference type="NCBI Taxonomy" id="1817827"/>
    <lineage>
        <taxon>Bacteria</taxon>
        <taxon>Candidatus Doudnaibacteriota</taxon>
    </lineage>
</organism>
<accession>A0A1F5P3N7</accession>
<proteinExistence type="predicted"/>
<dbReference type="Proteomes" id="UP000176339">
    <property type="component" value="Unassembled WGS sequence"/>
</dbReference>
<comment type="caution">
    <text evidence="3">The sequence shown here is derived from an EMBL/GenBank/DDBJ whole genome shotgun (WGS) entry which is preliminary data.</text>
</comment>
<evidence type="ECO:0008006" key="5">
    <source>
        <dbReference type="Google" id="ProtNLM"/>
    </source>
</evidence>
<feature type="region of interest" description="Disordered" evidence="1">
    <location>
        <begin position="233"/>
        <end position="268"/>
    </location>
</feature>
<dbReference type="AlphaFoldDB" id="A0A1F5P3N7"/>
<feature type="chain" id="PRO_5009520338" description="DUF5667 domain-containing protein" evidence="2">
    <location>
        <begin position="24"/>
        <end position="300"/>
    </location>
</feature>
<protein>
    <recommendedName>
        <fullName evidence="5">DUF5667 domain-containing protein</fullName>
    </recommendedName>
</protein>
<name>A0A1F5P3N7_9BACT</name>
<evidence type="ECO:0000313" key="4">
    <source>
        <dbReference type="Proteomes" id="UP000176339"/>
    </source>
</evidence>
<reference evidence="3 4" key="1">
    <citation type="journal article" date="2016" name="Nat. Commun.">
        <title>Thousands of microbial genomes shed light on interconnected biogeochemical processes in an aquifer system.</title>
        <authorList>
            <person name="Anantharaman K."/>
            <person name="Brown C.T."/>
            <person name="Hug L.A."/>
            <person name="Sharon I."/>
            <person name="Castelle C.J."/>
            <person name="Probst A.J."/>
            <person name="Thomas B.C."/>
            <person name="Singh A."/>
            <person name="Wilkins M.J."/>
            <person name="Karaoz U."/>
            <person name="Brodie E.L."/>
            <person name="Williams K.H."/>
            <person name="Hubbard S.S."/>
            <person name="Banfield J.F."/>
        </authorList>
    </citation>
    <scope>NUCLEOTIDE SEQUENCE [LARGE SCALE GENOMIC DNA]</scope>
</reference>
<evidence type="ECO:0000256" key="1">
    <source>
        <dbReference type="SAM" id="MobiDB-lite"/>
    </source>
</evidence>
<dbReference type="EMBL" id="MFEN01000009">
    <property type="protein sequence ID" value="OGE84496.1"/>
    <property type="molecule type" value="Genomic_DNA"/>
</dbReference>
<sequence>MKSLFKYLTIILTLATSLVTASAATPSTIEGLKEKAAQISESQDELASIKDNGALSAEDKLQKEISARKQIIADALSLSLQETGNLRGNLEKLTLEDDSRESELRNVFLDELNAYDEYYSTKATALKNAVNLGLGDVKAIAKEIIAYRDAVYNTSIKNIVDFLLLFYGQDAVSTAQNRIEKMSGDIKKLERLNLIKPGAFRSGLEKAAGLIKEAGELLEKARALILAVPAEENETADATPADSDTPIPTTSAIATGEPADEDKQEPTANELLTASLNKVKSAYEVFLQISKDIKKAVGIK</sequence>
<gene>
    <name evidence="3" type="ORF">A2846_03575</name>
</gene>
<feature type="signal peptide" evidence="2">
    <location>
        <begin position="1"/>
        <end position="23"/>
    </location>
</feature>
<evidence type="ECO:0000256" key="2">
    <source>
        <dbReference type="SAM" id="SignalP"/>
    </source>
</evidence>